<evidence type="ECO:0000313" key="1">
    <source>
        <dbReference type="EMBL" id="QEC65963.1"/>
    </source>
</evidence>
<sequence length="244" mass="26030">MDPPSAGVCKGESVTITASGGDEYAWYPPNTLSVSNKPVTVATPDVTTIYKAVITDNICAITDSVFTTVNITSLSSIDVTKSNDIDCVIGSATLKATGGVIYNWSPGIYLSDSTIANPIAAPLQTSTYYVQVTNAGGCAGVDSIIVNVFKGSVENGYKLPSAFTPNNDGNNDCFNVRKWGTLASLDFSVYDRWGSLIFHTKNPAECWDGTYKGIKQPTGTYVYQIRAQALCGTVYRKGTVVLVR</sequence>
<dbReference type="AlphaFoldDB" id="A0A5B8V583"/>
<proteinExistence type="predicted"/>
<dbReference type="Pfam" id="PF13585">
    <property type="entry name" value="CHU_C"/>
    <property type="match status" value="1"/>
</dbReference>
<reference evidence="1 2" key="1">
    <citation type="journal article" date="2016" name="Int. J. Syst. Evol. Microbiol.">
        <title>Panacibacter ginsenosidivorans gen. nov., sp. nov., with ginsenoside converting activity isolated from soil of a ginseng field.</title>
        <authorList>
            <person name="Siddiqi M.Z."/>
            <person name="Muhammad Shafi S."/>
            <person name="Choi K.D."/>
            <person name="Im W.T."/>
        </authorList>
    </citation>
    <scope>NUCLEOTIDE SEQUENCE [LARGE SCALE GENOMIC DNA]</scope>
    <source>
        <strain evidence="1 2">Gsoil1550</strain>
    </source>
</reference>
<dbReference type="KEGG" id="pgin:FRZ67_01075"/>
<organism evidence="1 2">
    <name type="scientific">Panacibacter ginsenosidivorans</name>
    <dbReference type="NCBI Taxonomy" id="1813871"/>
    <lineage>
        <taxon>Bacteria</taxon>
        <taxon>Pseudomonadati</taxon>
        <taxon>Bacteroidota</taxon>
        <taxon>Chitinophagia</taxon>
        <taxon>Chitinophagales</taxon>
        <taxon>Chitinophagaceae</taxon>
        <taxon>Panacibacter</taxon>
    </lineage>
</organism>
<evidence type="ECO:0000313" key="2">
    <source>
        <dbReference type="Proteomes" id="UP000321533"/>
    </source>
</evidence>
<keyword evidence="2" id="KW-1185">Reference proteome</keyword>
<gene>
    <name evidence="1" type="ORF">FRZ67_01075</name>
</gene>
<dbReference type="NCBIfam" id="TIGR04131">
    <property type="entry name" value="Bac_Flav_CTERM"/>
    <property type="match status" value="1"/>
</dbReference>
<dbReference type="InterPro" id="IPR026341">
    <property type="entry name" value="T9SS_type_B"/>
</dbReference>
<protein>
    <submittedName>
        <fullName evidence="1">Gliding motility-associated C-terminal domain-containing protein</fullName>
    </submittedName>
</protein>
<dbReference type="EMBL" id="CP042435">
    <property type="protein sequence ID" value="QEC65963.1"/>
    <property type="molecule type" value="Genomic_DNA"/>
</dbReference>
<name>A0A5B8V583_9BACT</name>
<accession>A0A5B8V583</accession>
<dbReference type="Proteomes" id="UP000321533">
    <property type="component" value="Chromosome"/>
</dbReference>